<dbReference type="Gene3D" id="1.10.30.40">
    <property type="entry name" value="Ethanolamine ammonia-lyase light chain (EutC), N-terminal domain"/>
    <property type="match status" value="1"/>
</dbReference>
<keyword evidence="3 5" id="KW-0170">Cobalt</keyword>
<dbReference type="HAMAP" id="MF_00601">
    <property type="entry name" value="EutC"/>
    <property type="match status" value="1"/>
</dbReference>
<keyword evidence="7" id="KW-1185">Reference proteome</keyword>
<comment type="cofactor">
    <cofactor evidence="5">
        <name>adenosylcob(III)alamin</name>
        <dbReference type="ChEBI" id="CHEBI:18408"/>
    </cofactor>
    <text evidence="5">Binds between the large and small subunits.</text>
</comment>
<keyword evidence="4 5" id="KW-1283">Bacterial microcompartment</keyword>
<dbReference type="InterPro" id="IPR009246">
    <property type="entry name" value="EutC"/>
</dbReference>
<dbReference type="EMBL" id="SHKW01000001">
    <property type="protein sequence ID" value="RZU38826.1"/>
    <property type="molecule type" value="Genomic_DNA"/>
</dbReference>
<evidence type="ECO:0000313" key="6">
    <source>
        <dbReference type="EMBL" id="RZU38826.1"/>
    </source>
</evidence>
<feature type="binding site" evidence="5">
    <location>
        <position position="156"/>
    </location>
    <ligand>
        <name>adenosylcob(III)alamin</name>
        <dbReference type="ChEBI" id="CHEBI:18408"/>
    </ligand>
</feature>
<dbReference type="NCBIfam" id="NF003971">
    <property type="entry name" value="PRK05465.1"/>
    <property type="match status" value="1"/>
</dbReference>
<dbReference type="InterPro" id="IPR042255">
    <property type="entry name" value="EutC_N"/>
</dbReference>
<dbReference type="PANTHER" id="PTHR39330:SF1">
    <property type="entry name" value="ETHANOLAMINE AMMONIA-LYASE SMALL SUBUNIT"/>
    <property type="match status" value="1"/>
</dbReference>
<dbReference type="GO" id="GO:0031471">
    <property type="term" value="C:ethanolamine degradation polyhedral organelle"/>
    <property type="evidence" value="ECO:0007669"/>
    <property type="project" value="UniProtKB-UniRule"/>
</dbReference>
<proteinExistence type="inferred from homology"/>
<accession>A0A4V2G3Y0</accession>
<keyword evidence="2 5" id="KW-0456">Lyase</keyword>
<feature type="binding site" evidence="5">
    <location>
        <position position="206"/>
    </location>
    <ligand>
        <name>adenosylcob(III)alamin</name>
        <dbReference type="ChEBI" id="CHEBI:18408"/>
    </ligand>
</feature>
<evidence type="ECO:0000256" key="1">
    <source>
        <dbReference type="ARBA" id="ARBA00022628"/>
    </source>
</evidence>
<feature type="binding site" evidence="5">
    <location>
        <position position="177"/>
    </location>
    <ligand>
        <name>adenosylcob(III)alamin</name>
        <dbReference type="ChEBI" id="CHEBI:18408"/>
    </ligand>
</feature>
<comment type="subunit">
    <text evidence="5">The basic unit is a heterodimer which dimerizes to form tetramers. The heterotetramers trimerize; 6 large subunits form a core ring with 6 small subunits projecting outwards.</text>
</comment>
<gene>
    <name evidence="5" type="primary">eutC</name>
    <name evidence="6" type="ORF">BDD14_0111</name>
</gene>
<comment type="similarity">
    <text evidence="5">Belongs to the EutC family.</text>
</comment>
<dbReference type="Proteomes" id="UP000292958">
    <property type="component" value="Unassembled WGS sequence"/>
</dbReference>
<dbReference type="GO" id="GO:0008851">
    <property type="term" value="F:ethanolamine ammonia-lyase activity"/>
    <property type="evidence" value="ECO:0007669"/>
    <property type="project" value="UniProtKB-UniRule"/>
</dbReference>
<evidence type="ECO:0000256" key="4">
    <source>
        <dbReference type="ARBA" id="ARBA00024446"/>
    </source>
</evidence>
<dbReference type="GO" id="GO:0009350">
    <property type="term" value="C:ethanolamine ammonia-lyase complex"/>
    <property type="evidence" value="ECO:0007669"/>
    <property type="project" value="UniProtKB-UniRule"/>
</dbReference>
<dbReference type="GO" id="GO:0046336">
    <property type="term" value="P:ethanolamine catabolic process"/>
    <property type="evidence" value="ECO:0007669"/>
    <property type="project" value="UniProtKB-UniRule"/>
</dbReference>
<protein>
    <recommendedName>
        <fullName evidence="5">Ethanolamine ammonia-lyase small subunit</fullName>
        <shortName evidence="5">EAL small subunit</shortName>
        <ecNumber evidence="5">4.3.1.7</ecNumber>
    </recommendedName>
</protein>
<dbReference type="GO" id="GO:0031419">
    <property type="term" value="F:cobalamin binding"/>
    <property type="evidence" value="ECO:0007669"/>
    <property type="project" value="UniProtKB-UniRule"/>
</dbReference>
<sequence>MSESPSRVEPWHSLTQWTSARIAMGRAGASMPTASVLEFNSDHALARDAIHTALDTFLLERRFAAAGFRTLSAWSRARDRSEYLRRPDLGRSLDPACVPALRADDDAQSATLTVVVADGLSALAPASHALPLLELLRDGLAQWTLDPVVIATQARVALGDEIGQLRRAEAVLVLIGERPGLKSPDSLGAYLTYLPRAGRMDSERNCVSNIRPAGLTYDQAVFRLLHLLTQARVLGATGVSLKDGSDTLRELQETDRPRY</sequence>
<evidence type="ECO:0000256" key="2">
    <source>
        <dbReference type="ARBA" id="ARBA00023239"/>
    </source>
</evidence>
<dbReference type="AlphaFoldDB" id="A0A4V2G3Y0"/>
<organism evidence="6 7">
    <name type="scientific">Edaphobacter modestus</name>
    <dbReference type="NCBI Taxonomy" id="388466"/>
    <lineage>
        <taxon>Bacteria</taxon>
        <taxon>Pseudomonadati</taxon>
        <taxon>Acidobacteriota</taxon>
        <taxon>Terriglobia</taxon>
        <taxon>Terriglobales</taxon>
        <taxon>Acidobacteriaceae</taxon>
        <taxon>Edaphobacter</taxon>
    </lineage>
</organism>
<comment type="catalytic activity">
    <reaction evidence="5">
        <text>ethanolamine = acetaldehyde + NH4(+)</text>
        <dbReference type="Rhea" id="RHEA:15313"/>
        <dbReference type="ChEBI" id="CHEBI:15343"/>
        <dbReference type="ChEBI" id="CHEBI:28938"/>
        <dbReference type="ChEBI" id="CHEBI:57603"/>
        <dbReference type="EC" id="4.3.1.7"/>
    </reaction>
</comment>
<evidence type="ECO:0000256" key="3">
    <source>
        <dbReference type="ARBA" id="ARBA00023285"/>
    </source>
</evidence>
<dbReference type="UniPathway" id="UPA00560"/>
<name>A0A4V2G3Y0_9BACT</name>
<comment type="pathway">
    <text evidence="5">Amine and polyamine degradation; ethanolamine degradation.</text>
</comment>
<dbReference type="EC" id="4.3.1.7" evidence="5"/>
<dbReference type="GO" id="GO:0006520">
    <property type="term" value="P:amino acid metabolic process"/>
    <property type="evidence" value="ECO:0007669"/>
    <property type="project" value="InterPro"/>
</dbReference>
<dbReference type="Gene3D" id="3.40.50.11240">
    <property type="entry name" value="Ethanolamine ammonia-lyase light chain (EutC)"/>
    <property type="match status" value="1"/>
</dbReference>
<dbReference type="PIRSF" id="PIRSF018982">
    <property type="entry name" value="EutC"/>
    <property type="match status" value="1"/>
</dbReference>
<comment type="caution">
    <text evidence="6">The sequence shown here is derived from an EMBL/GenBank/DDBJ whole genome shotgun (WGS) entry which is preliminary data.</text>
</comment>
<dbReference type="OrthoDB" id="114248at2"/>
<comment type="function">
    <text evidence="5">Catalyzes the deamination of various vicinal amino-alcohols to oxo compounds. Allows this organism to utilize ethanolamine as the sole source of nitrogen and carbon in the presence of external vitamin B12.</text>
</comment>
<comment type="subcellular location">
    <subcellularLocation>
        <location evidence="5">Bacterial microcompartment</location>
    </subcellularLocation>
</comment>
<dbReference type="InterPro" id="IPR042251">
    <property type="entry name" value="EutC_C"/>
</dbReference>
<reference evidence="6 7" key="1">
    <citation type="submission" date="2019-02" db="EMBL/GenBank/DDBJ databases">
        <title>Genomic Encyclopedia of Archaeal and Bacterial Type Strains, Phase II (KMG-II): from individual species to whole genera.</title>
        <authorList>
            <person name="Goeker M."/>
        </authorList>
    </citation>
    <scope>NUCLEOTIDE SEQUENCE [LARGE SCALE GENOMIC DNA]</scope>
    <source>
        <strain evidence="6 7">DSM 18101</strain>
    </source>
</reference>
<keyword evidence="1 5" id="KW-0846">Cobalamin</keyword>
<evidence type="ECO:0000256" key="5">
    <source>
        <dbReference type="HAMAP-Rule" id="MF_00601"/>
    </source>
</evidence>
<evidence type="ECO:0000313" key="7">
    <source>
        <dbReference type="Proteomes" id="UP000292958"/>
    </source>
</evidence>
<dbReference type="Pfam" id="PF05985">
    <property type="entry name" value="EutC"/>
    <property type="match status" value="1"/>
</dbReference>
<dbReference type="PANTHER" id="PTHR39330">
    <property type="entry name" value="ETHANOLAMINE AMMONIA-LYASE LIGHT CHAIN"/>
    <property type="match status" value="1"/>
</dbReference>
<dbReference type="RefSeq" id="WP_130417121.1">
    <property type="nucleotide sequence ID" value="NZ_SHKW01000001.1"/>
</dbReference>